<keyword evidence="10" id="KW-0282">Flagellum</keyword>
<dbReference type="EMBL" id="SOBK01000013">
    <property type="protein sequence ID" value="TDT86359.1"/>
    <property type="molecule type" value="Genomic_DNA"/>
</dbReference>
<keyword evidence="5 8" id="KW-1133">Transmembrane helix</keyword>
<dbReference type="Pfam" id="PF00691">
    <property type="entry name" value="OmpA"/>
    <property type="match status" value="1"/>
</dbReference>
<evidence type="ECO:0000313" key="13">
    <source>
        <dbReference type="Proteomes" id="UP000295506"/>
    </source>
</evidence>
<keyword evidence="3" id="KW-1003">Cell membrane</keyword>
<reference evidence="11 13" key="2">
    <citation type="submission" date="2019-03" db="EMBL/GenBank/DDBJ databases">
        <title>Genomic Encyclopedia of Type Strains, Phase IV (KMG-IV): sequencing the most valuable type-strain genomes for metagenomic binning, comparative biology and taxonomic classification.</title>
        <authorList>
            <person name="Goeker M."/>
        </authorList>
    </citation>
    <scope>NUCLEOTIDE SEQUENCE [LARGE SCALE GENOMIC DNA]</scope>
    <source>
        <strain evidence="11 13">DSM 101483</strain>
    </source>
</reference>
<comment type="subcellular location">
    <subcellularLocation>
        <location evidence="1">Cell membrane</location>
        <topology evidence="1">Single-pass membrane protein</topology>
    </subcellularLocation>
</comment>
<sequence>MAKKKKKLICEEIPLWMVTFADCMTLMLTFFILLVSMATIDQRRKLVALGSIIGTFGFDKASYEVFSKKDTKQTVEPGPIDTGDLEPLQALKWENVDQDINFSSSRFVQILSINARLLFAPDGFTLSAEGLATLDRFLPLLLQVKYPLLLAGHTSDLRDERDLDYQPGDDEQNPDLSWKLSLNRALAIYRYLLDKGMDPDMIRVEAFGKYRPHYPPDTAENRSRNRRVDIVLDKRSSRLGDRIVDAMPVVRDRKDSMTVNGFEFDVSTPEELR</sequence>
<dbReference type="CDD" id="cd07185">
    <property type="entry name" value="OmpA_C-like"/>
    <property type="match status" value="1"/>
</dbReference>
<proteinExistence type="inferred from homology"/>
<evidence type="ECO:0000259" key="9">
    <source>
        <dbReference type="PROSITE" id="PS51123"/>
    </source>
</evidence>
<dbReference type="InterPro" id="IPR050330">
    <property type="entry name" value="Bact_OuterMem_StrucFunc"/>
</dbReference>
<feature type="transmembrane region" description="Helical" evidence="8">
    <location>
        <begin position="13"/>
        <end position="35"/>
    </location>
</feature>
<protein>
    <submittedName>
        <fullName evidence="11">Chemotaxis protein MotB</fullName>
    </submittedName>
    <submittedName>
        <fullName evidence="10">Flagellar motor protein MotB</fullName>
    </submittedName>
</protein>
<evidence type="ECO:0000256" key="6">
    <source>
        <dbReference type="ARBA" id="ARBA00023136"/>
    </source>
</evidence>
<evidence type="ECO:0000256" key="1">
    <source>
        <dbReference type="ARBA" id="ARBA00004162"/>
    </source>
</evidence>
<evidence type="ECO:0000256" key="2">
    <source>
        <dbReference type="ARBA" id="ARBA00008914"/>
    </source>
</evidence>
<dbReference type="AlphaFoldDB" id="A0A140D918"/>
<dbReference type="InterPro" id="IPR025713">
    <property type="entry name" value="MotB-like_N_dom"/>
</dbReference>
<dbReference type="SUPFAM" id="SSF103088">
    <property type="entry name" value="OmpA-like"/>
    <property type="match status" value="1"/>
</dbReference>
<dbReference type="PROSITE" id="PS51123">
    <property type="entry name" value="OMPA_2"/>
    <property type="match status" value="1"/>
</dbReference>
<evidence type="ECO:0000256" key="4">
    <source>
        <dbReference type="ARBA" id="ARBA00022692"/>
    </source>
</evidence>
<dbReference type="Gene3D" id="3.30.1330.60">
    <property type="entry name" value="OmpA-like domain"/>
    <property type="match status" value="1"/>
</dbReference>
<evidence type="ECO:0000256" key="7">
    <source>
        <dbReference type="PROSITE-ProRule" id="PRU00473"/>
    </source>
</evidence>
<dbReference type="Proteomes" id="UP000055611">
    <property type="component" value="Chromosome"/>
</dbReference>
<evidence type="ECO:0000313" key="12">
    <source>
        <dbReference type="Proteomes" id="UP000055611"/>
    </source>
</evidence>
<dbReference type="InterPro" id="IPR006665">
    <property type="entry name" value="OmpA-like"/>
</dbReference>
<dbReference type="InterPro" id="IPR036737">
    <property type="entry name" value="OmpA-like_sf"/>
</dbReference>
<keyword evidence="10" id="KW-0969">Cilium</keyword>
<reference evidence="10 12" key="1">
    <citation type="journal article" date="2016" name="Front. Microbiol.">
        <title>Genome Sequence of the Piezophilic, Mesophilic Sulfate-Reducing Bacterium Desulfovibrio indicus J2T.</title>
        <authorList>
            <person name="Cao J."/>
            <person name="Maignien L."/>
            <person name="Shao Z."/>
            <person name="Alain K."/>
            <person name="Jebbar M."/>
        </authorList>
    </citation>
    <scope>NUCLEOTIDE SEQUENCE [LARGE SCALE GENOMIC DNA]</scope>
    <source>
        <strain evidence="10 12">J2</strain>
    </source>
</reference>
<dbReference type="EMBL" id="CP014206">
    <property type="protein sequence ID" value="AMK09685.1"/>
    <property type="molecule type" value="Genomic_DNA"/>
</dbReference>
<gene>
    <name evidence="10" type="ORF">AWY79_00470</name>
    <name evidence="11" type="ORF">EDC59_11333</name>
</gene>
<keyword evidence="4 8" id="KW-0812">Transmembrane</keyword>
<comment type="similarity">
    <text evidence="2">Belongs to the MotB family.</text>
</comment>
<dbReference type="PANTHER" id="PTHR30329:SF21">
    <property type="entry name" value="LIPOPROTEIN YIAD-RELATED"/>
    <property type="match status" value="1"/>
</dbReference>
<dbReference type="Pfam" id="PF13677">
    <property type="entry name" value="MotB_plug"/>
    <property type="match status" value="1"/>
</dbReference>
<evidence type="ECO:0000256" key="5">
    <source>
        <dbReference type="ARBA" id="ARBA00022989"/>
    </source>
</evidence>
<name>A0A140D918_9BACT</name>
<organism evidence="11 13">
    <name type="scientific">Pseudodesulfovibrio indicus</name>
    <dbReference type="NCBI Taxonomy" id="1716143"/>
    <lineage>
        <taxon>Bacteria</taxon>
        <taxon>Pseudomonadati</taxon>
        <taxon>Thermodesulfobacteriota</taxon>
        <taxon>Desulfovibrionia</taxon>
        <taxon>Desulfovibrionales</taxon>
        <taxon>Desulfovibrionaceae</taxon>
    </lineage>
</organism>
<feature type="domain" description="OmpA-like" evidence="9">
    <location>
        <begin position="106"/>
        <end position="236"/>
    </location>
</feature>
<keyword evidence="10" id="KW-0966">Cell projection</keyword>
<dbReference type="PANTHER" id="PTHR30329">
    <property type="entry name" value="STATOR ELEMENT OF FLAGELLAR MOTOR COMPLEX"/>
    <property type="match status" value="1"/>
</dbReference>
<keyword evidence="6 7" id="KW-0472">Membrane</keyword>
<dbReference type="RefSeq" id="WP_066799034.1">
    <property type="nucleotide sequence ID" value="NZ_CP014206.1"/>
</dbReference>
<evidence type="ECO:0000313" key="11">
    <source>
        <dbReference type="EMBL" id="TDT86359.1"/>
    </source>
</evidence>
<keyword evidence="12" id="KW-1185">Reference proteome</keyword>
<evidence type="ECO:0000313" key="10">
    <source>
        <dbReference type="EMBL" id="AMK09685.1"/>
    </source>
</evidence>
<dbReference type="KEGG" id="dej:AWY79_00470"/>
<dbReference type="Proteomes" id="UP000295506">
    <property type="component" value="Unassembled WGS sequence"/>
</dbReference>
<dbReference type="OrthoDB" id="5469916at2"/>
<accession>A0A140D918</accession>
<dbReference type="GO" id="GO:0005886">
    <property type="term" value="C:plasma membrane"/>
    <property type="evidence" value="ECO:0007669"/>
    <property type="project" value="UniProtKB-SubCell"/>
</dbReference>
<evidence type="ECO:0000256" key="3">
    <source>
        <dbReference type="ARBA" id="ARBA00022475"/>
    </source>
</evidence>
<evidence type="ECO:0000256" key="8">
    <source>
        <dbReference type="SAM" id="Phobius"/>
    </source>
</evidence>